<protein>
    <recommendedName>
        <fullName evidence="4">Secreted protein</fullName>
    </recommendedName>
</protein>
<gene>
    <name evidence="2" type="ORF">Tco_0839268</name>
</gene>
<reference evidence="2" key="2">
    <citation type="submission" date="2022-01" db="EMBL/GenBank/DDBJ databases">
        <authorList>
            <person name="Yamashiro T."/>
            <person name="Shiraishi A."/>
            <person name="Satake H."/>
            <person name="Nakayama K."/>
        </authorList>
    </citation>
    <scope>NUCLEOTIDE SEQUENCE</scope>
</reference>
<dbReference type="Proteomes" id="UP001151760">
    <property type="component" value="Unassembled WGS sequence"/>
</dbReference>
<evidence type="ECO:0000256" key="1">
    <source>
        <dbReference type="SAM" id="Phobius"/>
    </source>
</evidence>
<keyword evidence="1" id="KW-1133">Transmembrane helix</keyword>
<comment type="caution">
    <text evidence="2">The sequence shown here is derived from an EMBL/GenBank/DDBJ whole genome shotgun (WGS) entry which is preliminary data.</text>
</comment>
<proteinExistence type="predicted"/>
<dbReference type="EMBL" id="BQNB010012536">
    <property type="protein sequence ID" value="GJT04806.1"/>
    <property type="molecule type" value="Genomic_DNA"/>
</dbReference>
<accession>A0ABQ5AQ51</accession>
<keyword evidence="1" id="KW-0472">Membrane</keyword>
<evidence type="ECO:0000313" key="2">
    <source>
        <dbReference type="EMBL" id="GJT04806.1"/>
    </source>
</evidence>
<organism evidence="2 3">
    <name type="scientific">Tanacetum coccineum</name>
    <dbReference type="NCBI Taxonomy" id="301880"/>
    <lineage>
        <taxon>Eukaryota</taxon>
        <taxon>Viridiplantae</taxon>
        <taxon>Streptophyta</taxon>
        <taxon>Embryophyta</taxon>
        <taxon>Tracheophyta</taxon>
        <taxon>Spermatophyta</taxon>
        <taxon>Magnoliopsida</taxon>
        <taxon>eudicotyledons</taxon>
        <taxon>Gunneridae</taxon>
        <taxon>Pentapetalae</taxon>
        <taxon>asterids</taxon>
        <taxon>campanulids</taxon>
        <taxon>Asterales</taxon>
        <taxon>Asteraceae</taxon>
        <taxon>Asteroideae</taxon>
        <taxon>Anthemideae</taxon>
        <taxon>Anthemidinae</taxon>
        <taxon>Tanacetum</taxon>
    </lineage>
</organism>
<evidence type="ECO:0000313" key="3">
    <source>
        <dbReference type="Proteomes" id="UP001151760"/>
    </source>
</evidence>
<sequence length="86" mass="9582">MAAAVAKPQTHPWWLVVAAVEVVTMGARWCCGGMWQRLLSRGSVEVRWLVVRWCRRRGGGDVGDEMEVVECGSSGCCRSWWWGGDA</sequence>
<evidence type="ECO:0008006" key="4">
    <source>
        <dbReference type="Google" id="ProtNLM"/>
    </source>
</evidence>
<feature type="transmembrane region" description="Helical" evidence="1">
    <location>
        <begin position="12"/>
        <end position="31"/>
    </location>
</feature>
<reference evidence="2" key="1">
    <citation type="journal article" date="2022" name="Int. J. Mol. Sci.">
        <title>Draft Genome of Tanacetum Coccineum: Genomic Comparison of Closely Related Tanacetum-Family Plants.</title>
        <authorList>
            <person name="Yamashiro T."/>
            <person name="Shiraishi A."/>
            <person name="Nakayama K."/>
            <person name="Satake H."/>
        </authorList>
    </citation>
    <scope>NUCLEOTIDE SEQUENCE</scope>
</reference>
<name>A0ABQ5AQ51_9ASTR</name>
<keyword evidence="1" id="KW-0812">Transmembrane</keyword>
<keyword evidence="3" id="KW-1185">Reference proteome</keyword>